<dbReference type="InterPro" id="IPR009078">
    <property type="entry name" value="Ferritin-like_SF"/>
</dbReference>
<keyword evidence="6" id="KW-1185">Reference proteome</keyword>
<dbReference type="AlphaFoldDB" id="W9DJY3"/>
<dbReference type="EC" id="1.14.13.227" evidence="1"/>
<dbReference type="PATRIC" id="fig|1423140.3.peg.2315"/>
<dbReference type="InterPro" id="IPR003430">
    <property type="entry name" value="Phenol_Hydrox"/>
</dbReference>
<organism evidence="5 6">
    <name type="scientific">Gordonia alkanivorans CGMCC 6845</name>
    <dbReference type="NCBI Taxonomy" id="1423140"/>
    <lineage>
        <taxon>Bacteria</taxon>
        <taxon>Bacillati</taxon>
        <taxon>Actinomycetota</taxon>
        <taxon>Actinomycetes</taxon>
        <taxon>Mycobacteriales</taxon>
        <taxon>Gordoniaceae</taxon>
        <taxon>Gordonia</taxon>
    </lineage>
</organism>
<dbReference type="Pfam" id="PF02332">
    <property type="entry name" value="Phenol_Hydrox"/>
    <property type="match status" value="1"/>
</dbReference>
<dbReference type="CDD" id="cd01057">
    <property type="entry name" value="AAMH_A"/>
    <property type="match status" value="1"/>
</dbReference>
<dbReference type="InterPro" id="IPR012348">
    <property type="entry name" value="RNR-like"/>
</dbReference>
<gene>
    <name evidence="5" type="ORF">V525_11575</name>
</gene>
<evidence type="ECO:0000256" key="3">
    <source>
        <dbReference type="ARBA" id="ARBA00023033"/>
    </source>
</evidence>
<dbReference type="Gene3D" id="1.10.620.20">
    <property type="entry name" value="Ribonucleotide Reductase, subunit A"/>
    <property type="match status" value="1"/>
</dbReference>
<dbReference type="GO" id="GO:0004497">
    <property type="term" value="F:monooxygenase activity"/>
    <property type="evidence" value="ECO:0007669"/>
    <property type="project" value="UniProtKB-KW"/>
</dbReference>
<keyword evidence="3 5" id="KW-0503">Monooxygenase</keyword>
<sequence length="578" mass="67330">MSRQSLTKAHAKITELSWEPTFATPATRFGTDYTFEKAPKKDPLKQIMRSYFPMEEEKDNRVYGAMDGAIRGNMFRQVQERWLEWQKLFLSIIPFPEISAARAMPMAIDAVPNPEIHNGLAVQMIDEVRHSTIQMNLKKLYMNNYIDPAGFDITEKAFANNYAGTIGRQFGEGFITGDAITAANIYLTVVAETAFTNTLFVAMPDEAAANGDYLLPTVFHSVQSDESRHISNGYSILLMALADERNRPLLERDLRYAWWNNHCVVDAAIGTFIEYGTKDRRKDRESYAEMWRRWIYDDYYRSYLLPLEKYGLTIPHDLVEEAWNRITNKHYVHEVARFFATGWPVNYWRIDAMTDKDFEWFEEKYPGWYNKFGKWWENYNRLAYPGRNKPIAFEDVGYEYPHRCWTCMVPCLIREDMVVDKVDDQWRTYCSETCHWTDAVAFRDQYDGRDTPNMGRLTGFREWETLHHGKDLADIIENLGYVRDDGKTLIPQPHLDLDPKKMWTLDDVRGNVFNSPNVLLNEMSDAERDAHIAAYRANPNGAVPARLARPARTPILHLPRHWPSQHAFTTLWAAVNTT</sequence>
<comment type="caution">
    <text evidence="5">The sequence shown here is derived from an EMBL/GenBank/DDBJ whole genome shotgun (WGS) entry which is preliminary data.</text>
</comment>
<evidence type="ECO:0000256" key="1">
    <source>
        <dbReference type="ARBA" id="ARBA00012710"/>
    </source>
</evidence>
<evidence type="ECO:0000256" key="4">
    <source>
        <dbReference type="ARBA" id="ARBA00048941"/>
    </source>
</evidence>
<reference evidence="5 6" key="1">
    <citation type="journal article" date="2014" name="Genome Announc.">
        <title>Draft Genome Sequence of Gordonia alkanivorans Strain CGMCC6845, a Halotolerant Hydrocarbon-Degrading Bacterium.</title>
        <authorList>
            <person name="Wang X."/>
            <person name="Jin D."/>
            <person name="Zhou L."/>
            <person name="Wu L."/>
            <person name="An W."/>
            <person name="Zhao L."/>
        </authorList>
    </citation>
    <scope>NUCLEOTIDE SEQUENCE [LARGE SCALE GENOMIC DNA]</scope>
    <source>
        <strain evidence="5 6">CGMCC 6845</strain>
    </source>
</reference>
<dbReference type="EMBL" id="AYXO01000020">
    <property type="protein sequence ID" value="ETA06760.1"/>
    <property type="molecule type" value="Genomic_DNA"/>
</dbReference>
<proteinExistence type="predicted"/>
<evidence type="ECO:0000313" key="5">
    <source>
        <dbReference type="EMBL" id="ETA06760.1"/>
    </source>
</evidence>
<name>W9DJY3_9ACTN</name>
<comment type="catalytic activity">
    <reaction evidence="4">
        <text>propane + NADH + O2 + H(+) = propan-2-ol + NAD(+) + H2O</text>
        <dbReference type="Rhea" id="RHEA:49992"/>
        <dbReference type="ChEBI" id="CHEBI:15377"/>
        <dbReference type="ChEBI" id="CHEBI:15378"/>
        <dbReference type="ChEBI" id="CHEBI:15379"/>
        <dbReference type="ChEBI" id="CHEBI:17824"/>
        <dbReference type="ChEBI" id="CHEBI:32879"/>
        <dbReference type="ChEBI" id="CHEBI:57540"/>
        <dbReference type="ChEBI" id="CHEBI:57945"/>
        <dbReference type="EC" id="1.14.13.227"/>
    </reaction>
</comment>
<dbReference type="Proteomes" id="UP000035035">
    <property type="component" value="Unassembled WGS sequence"/>
</dbReference>
<evidence type="ECO:0000313" key="6">
    <source>
        <dbReference type="Proteomes" id="UP000035035"/>
    </source>
</evidence>
<protein>
    <recommendedName>
        <fullName evidence="1">propane 2-monooxygenase</fullName>
        <ecNumber evidence="1">1.14.13.227</ecNumber>
    </recommendedName>
</protein>
<dbReference type="HOGENOM" id="CLU_040795_0_0_11"/>
<dbReference type="RefSeq" id="WP_155829534.1">
    <property type="nucleotide sequence ID" value="NZ_KI629810.1"/>
</dbReference>
<accession>W9DJY3</accession>
<dbReference type="SUPFAM" id="SSF47240">
    <property type="entry name" value="Ferritin-like"/>
    <property type="match status" value="1"/>
</dbReference>
<evidence type="ECO:0000256" key="2">
    <source>
        <dbReference type="ARBA" id="ARBA00023002"/>
    </source>
</evidence>
<keyword evidence="2" id="KW-0560">Oxidoreductase</keyword>